<organism evidence="1 2">
    <name type="scientific">Kordia aestuariivivens</name>
    <dbReference type="NCBI Taxonomy" id="2759037"/>
    <lineage>
        <taxon>Bacteria</taxon>
        <taxon>Pseudomonadati</taxon>
        <taxon>Bacteroidota</taxon>
        <taxon>Flavobacteriia</taxon>
        <taxon>Flavobacteriales</taxon>
        <taxon>Flavobacteriaceae</taxon>
        <taxon>Kordia</taxon>
    </lineage>
</organism>
<accession>A0ABR7Q7I6</accession>
<evidence type="ECO:0000313" key="1">
    <source>
        <dbReference type="EMBL" id="MBC8754453.1"/>
    </source>
</evidence>
<name>A0ABR7Q7I6_9FLAO</name>
<comment type="caution">
    <text evidence="1">The sequence shown here is derived from an EMBL/GenBank/DDBJ whole genome shotgun (WGS) entry which is preliminary data.</text>
</comment>
<evidence type="ECO:0008006" key="3">
    <source>
        <dbReference type="Google" id="ProtNLM"/>
    </source>
</evidence>
<reference evidence="1 2" key="1">
    <citation type="submission" date="2020-07" db="EMBL/GenBank/DDBJ databases">
        <title>Description of Kordia aestuariivivens sp. nov., isolated from a tidal flat.</title>
        <authorList>
            <person name="Park S."/>
            <person name="Yoon J.-H."/>
        </authorList>
    </citation>
    <scope>NUCLEOTIDE SEQUENCE [LARGE SCALE GENOMIC DNA]</scope>
    <source>
        <strain evidence="1 2">YSTF-M3</strain>
    </source>
</reference>
<gene>
    <name evidence="1" type="ORF">H2O64_07200</name>
</gene>
<sequence length="53" mass="5577">MKTQKIKSLKLVKASVANLDTQTGQKIVGGGTNPWTDCGSIVYSVCATSCHAH</sequence>
<evidence type="ECO:0000313" key="2">
    <source>
        <dbReference type="Proteomes" id="UP000619238"/>
    </source>
</evidence>
<dbReference type="RefSeq" id="WP_187561490.1">
    <property type="nucleotide sequence ID" value="NZ_JACGWS010000003.1"/>
</dbReference>
<keyword evidence="2" id="KW-1185">Reference proteome</keyword>
<dbReference type="EMBL" id="JACGWS010000003">
    <property type="protein sequence ID" value="MBC8754453.1"/>
    <property type="molecule type" value="Genomic_DNA"/>
</dbReference>
<proteinExistence type="predicted"/>
<protein>
    <recommendedName>
        <fullName evidence="3">Class I lanthipeptide</fullName>
    </recommendedName>
</protein>
<dbReference type="Proteomes" id="UP000619238">
    <property type="component" value="Unassembled WGS sequence"/>
</dbReference>